<protein>
    <recommendedName>
        <fullName evidence="3">DUF2190 family protein</fullName>
    </recommendedName>
</protein>
<gene>
    <name evidence="1" type="ORF">HNR40_006866</name>
</gene>
<sequence length="114" mass="11466">MSYKARLTERVLTLKTPAAGTHVLWRAPVACKVKAVRAYRVGGTGATVNATKNGGNLLAAPLSAAPAATWVSASPTAAVGKLAAGDTLAAVIVTADGNPTDLTIQIDVELDANG</sequence>
<reference evidence="1 2" key="1">
    <citation type="submission" date="2020-08" db="EMBL/GenBank/DDBJ databases">
        <title>Genomic Encyclopedia of Type Strains, Phase IV (KMG-IV): sequencing the most valuable type-strain genomes for metagenomic binning, comparative biology and taxonomic classification.</title>
        <authorList>
            <person name="Goeker M."/>
        </authorList>
    </citation>
    <scope>NUCLEOTIDE SEQUENCE [LARGE SCALE GENOMIC DNA]</scope>
    <source>
        <strain evidence="1 2">DSM 45385</strain>
    </source>
</reference>
<name>A0A7W8EJB9_9ACTN</name>
<dbReference type="RefSeq" id="WP_184968685.1">
    <property type="nucleotide sequence ID" value="NZ_JACHIN010000010.1"/>
</dbReference>
<dbReference type="Proteomes" id="UP000568380">
    <property type="component" value="Unassembled WGS sequence"/>
</dbReference>
<organism evidence="1 2">
    <name type="scientific">Nonomuraea endophytica</name>
    <dbReference type="NCBI Taxonomy" id="714136"/>
    <lineage>
        <taxon>Bacteria</taxon>
        <taxon>Bacillati</taxon>
        <taxon>Actinomycetota</taxon>
        <taxon>Actinomycetes</taxon>
        <taxon>Streptosporangiales</taxon>
        <taxon>Streptosporangiaceae</taxon>
        <taxon>Nonomuraea</taxon>
    </lineage>
</organism>
<dbReference type="AlphaFoldDB" id="A0A7W8EJB9"/>
<evidence type="ECO:0000313" key="1">
    <source>
        <dbReference type="EMBL" id="MBB5081371.1"/>
    </source>
</evidence>
<proteinExistence type="predicted"/>
<comment type="caution">
    <text evidence="1">The sequence shown here is derived from an EMBL/GenBank/DDBJ whole genome shotgun (WGS) entry which is preliminary data.</text>
</comment>
<evidence type="ECO:0000313" key="2">
    <source>
        <dbReference type="Proteomes" id="UP000568380"/>
    </source>
</evidence>
<dbReference type="EMBL" id="JACHIN010000010">
    <property type="protein sequence ID" value="MBB5081371.1"/>
    <property type="molecule type" value="Genomic_DNA"/>
</dbReference>
<evidence type="ECO:0008006" key="3">
    <source>
        <dbReference type="Google" id="ProtNLM"/>
    </source>
</evidence>
<accession>A0A7W8EJB9</accession>
<keyword evidence="2" id="KW-1185">Reference proteome</keyword>